<dbReference type="OrthoDB" id="5241784at2"/>
<dbReference type="RefSeq" id="WP_087925378.1">
    <property type="nucleotide sequence ID" value="NZ_CP021744.1"/>
</dbReference>
<evidence type="ECO:0000256" key="5">
    <source>
        <dbReference type="SAM" id="Phobius"/>
    </source>
</evidence>
<evidence type="ECO:0000259" key="6">
    <source>
        <dbReference type="Pfam" id="PF07730"/>
    </source>
</evidence>
<feature type="transmembrane region" description="Helical" evidence="5">
    <location>
        <begin position="12"/>
        <end position="35"/>
    </location>
</feature>
<keyword evidence="5" id="KW-0812">Transmembrane</keyword>
<evidence type="ECO:0000313" key="8">
    <source>
        <dbReference type="Proteomes" id="UP000195755"/>
    </source>
</evidence>
<protein>
    <submittedName>
        <fullName evidence="7">Histidine kinase</fullName>
    </submittedName>
</protein>
<evidence type="ECO:0000256" key="3">
    <source>
        <dbReference type="ARBA" id="ARBA00023012"/>
    </source>
</evidence>
<accession>A0A1Z2KXP6</accession>
<gene>
    <name evidence="7" type="primary">desK</name>
    <name evidence="7" type="ORF">SMD11_1162</name>
</gene>
<dbReference type="Gene3D" id="1.20.5.1930">
    <property type="match status" value="1"/>
</dbReference>
<keyword evidence="5" id="KW-1133">Transmembrane helix</keyword>
<organism evidence="7 8">
    <name type="scientific">Streptomyces albireticuli</name>
    <dbReference type="NCBI Taxonomy" id="1940"/>
    <lineage>
        <taxon>Bacteria</taxon>
        <taxon>Bacillati</taxon>
        <taxon>Actinomycetota</taxon>
        <taxon>Actinomycetes</taxon>
        <taxon>Kitasatosporales</taxon>
        <taxon>Streptomycetaceae</taxon>
        <taxon>Streptomyces</taxon>
    </lineage>
</organism>
<dbReference type="PANTHER" id="PTHR24421:SF63">
    <property type="entry name" value="SENSOR HISTIDINE KINASE DESK"/>
    <property type="match status" value="1"/>
</dbReference>
<dbReference type="SUPFAM" id="SSF55874">
    <property type="entry name" value="ATPase domain of HSP90 chaperone/DNA topoisomerase II/histidine kinase"/>
    <property type="match status" value="1"/>
</dbReference>
<keyword evidence="5" id="KW-0472">Membrane</keyword>
<evidence type="ECO:0000256" key="2">
    <source>
        <dbReference type="ARBA" id="ARBA00022777"/>
    </source>
</evidence>
<dbReference type="CDD" id="cd16917">
    <property type="entry name" value="HATPase_UhpB-NarQ-NarX-like"/>
    <property type="match status" value="1"/>
</dbReference>
<dbReference type="PANTHER" id="PTHR24421">
    <property type="entry name" value="NITRATE/NITRITE SENSOR PROTEIN NARX-RELATED"/>
    <property type="match status" value="1"/>
</dbReference>
<dbReference type="Pfam" id="PF07730">
    <property type="entry name" value="HisKA_3"/>
    <property type="match status" value="1"/>
</dbReference>
<dbReference type="GO" id="GO:0000155">
    <property type="term" value="F:phosphorelay sensor kinase activity"/>
    <property type="evidence" value="ECO:0007669"/>
    <property type="project" value="InterPro"/>
</dbReference>
<feature type="domain" description="Signal transduction histidine kinase subgroup 3 dimerisation and phosphoacceptor" evidence="6">
    <location>
        <begin position="183"/>
        <end position="247"/>
    </location>
</feature>
<feature type="transmembrane region" description="Helical" evidence="5">
    <location>
        <begin position="41"/>
        <end position="63"/>
    </location>
</feature>
<feature type="transmembrane region" description="Helical" evidence="5">
    <location>
        <begin position="117"/>
        <end position="134"/>
    </location>
</feature>
<evidence type="ECO:0000256" key="1">
    <source>
        <dbReference type="ARBA" id="ARBA00022679"/>
    </source>
</evidence>
<dbReference type="GO" id="GO:0016020">
    <property type="term" value="C:membrane"/>
    <property type="evidence" value="ECO:0007669"/>
    <property type="project" value="InterPro"/>
</dbReference>
<dbReference type="KEGG" id="salj:SMD11_1162"/>
<evidence type="ECO:0000313" key="7">
    <source>
        <dbReference type="EMBL" id="ARZ66825.1"/>
    </source>
</evidence>
<dbReference type="Proteomes" id="UP000195755">
    <property type="component" value="Chromosome"/>
</dbReference>
<feature type="region of interest" description="Disordered" evidence="4">
    <location>
        <begin position="373"/>
        <end position="401"/>
    </location>
</feature>
<feature type="transmembrane region" description="Helical" evidence="5">
    <location>
        <begin position="83"/>
        <end position="111"/>
    </location>
</feature>
<dbReference type="Gene3D" id="3.30.565.10">
    <property type="entry name" value="Histidine kinase-like ATPase, C-terminal domain"/>
    <property type="match status" value="1"/>
</dbReference>
<dbReference type="EMBL" id="CP021744">
    <property type="protein sequence ID" value="ARZ66825.1"/>
    <property type="molecule type" value="Genomic_DNA"/>
</dbReference>
<reference evidence="7 8" key="1">
    <citation type="submission" date="2017-06" db="EMBL/GenBank/DDBJ databases">
        <title>Streptomyces albireticuli Genome sequencing and assembly.</title>
        <authorList>
            <person name="Wang Y."/>
            <person name="Du B."/>
            <person name="Ding Y."/>
            <person name="Liu H."/>
            <person name="Hou Q."/>
            <person name="Liu K."/>
            <person name="Yao L."/>
            <person name="Wang C."/>
        </authorList>
    </citation>
    <scope>NUCLEOTIDE SEQUENCE [LARGE SCALE GENOMIC DNA]</scope>
    <source>
        <strain evidence="7 8">MDJK11</strain>
    </source>
</reference>
<keyword evidence="1" id="KW-0808">Transferase</keyword>
<feature type="transmembrane region" description="Helical" evidence="5">
    <location>
        <begin position="141"/>
        <end position="159"/>
    </location>
</feature>
<dbReference type="InterPro" id="IPR036890">
    <property type="entry name" value="HATPase_C_sf"/>
</dbReference>
<dbReference type="InterPro" id="IPR050482">
    <property type="entry name" value="Sensor_HK_TwoCompSys"/>
</dbReference>
<dbReference type="InterPro" id="IPR011712">
    <property type="entry name" value="Sig_transdc_His_kin_sub3_dim/P"/>
</dbReference>
<dbReference type="GO" id="GO:0046983">
    <property type="term" value="F:protein dimerization activity"/>
    <property type="evidence" value="ECO:0007669"/>
    <property type="project" value="InterPro"/>
</dbReference>
<sequence>MVVLSKGEPPPWLATGIVLAVQSAVAVLGFLNLLASRRPSAGHICLFLAAFVAVFVLQGIHCAPRAGRFRARHGRRTLALQALLTYAPLFALGLTWAGMPGFLAGSALLILEPPLSVAAFAAAAVLTGTCTLLAGQQPLGVAIGVLSCGVNGLMVYGVTRIASWSAEVRRARDEVARLAVEGERLRVARDLHDLLGYSLSAITLKGELVARLVDKDPERAHGELREVLDISRQALADVRCVAHGYRQLSLTAELDSAARILSTAGITVEVHDERLPLREEAGTVLATVVREGVTNILRHSAAQNCRITVSRTAGTLALDMAGDGIPGDTGERMARRSGGGLDNLARRLEGIGGTFRACAGEDGWFRIFAECPADAAGPPRDVSGSSPSPWRSGRRPADSVR</sequence>
<keyword evidence="3" id="KW-0902">Two-component regulatory system</keyword>
<proteinExistence type="predicted"/>
<keyword evidence="2 7" id="KW-0418">Kinase</keyword>
<dbReference type="AlphaFoldDB" id="A0A1Z2KXP6"/>
<name>A0A1Z2KXP6_9ACTN</name>
<evidence type="ECO:0000256" key="4">
    <source>
        <dbReference type="SAM" id="MobiDB-lite"/>
    </source>
</evidence>